<keyword evidence="1" id="KW-1133">Transmembrane helix</keyword>
<evidence type="ECO:0000259" key="2">
    <source>
        <dbReference type="PROSITE" id="PS51352"/>
    </source>
</evidence>
<dbReference type="Pfam" id="PF08534">
    <property type="entry name" value="Redoxin"/>
    <property type="match status" value="1"/>
</dbReference>
<comment type="caution">
    <text evidence="3">The sequence shown here is derived from an EMBL/GenBank/DDBJ whole genome shotgun (WGS) entry which is preliminary data.</text>
</comment>
<evidence type="ECO:0000313" key="4">
    <source>
        <dbReference type="Proteomes" id="UP000638732"/>
    </source>
</evidence>
<dbReference type="EMBL" id="WWEO01000026">
    <property type="protein sequence ID" value="NCD67798.1"/>
    <property type="molecule type" value="Genomic_DNA"/>
</dbReference>
<name>A0A965ZCK0_9SPHI</name>
<proteinExistence type="predicted"/>
<sequence>MSISSIRKRLTVANMLNGVFIVLVLIVFFNPSAKALLIRGLMQVGLFQPDISQPIKTTNNTSLPNITFQNTNGQILNLSDQKGKVIFINFWATWCPPCIAEMPSVNELYEKLQHNKNIVFIMVDADHDFNKSVPFMNKHQFTLPLYEANSEIPENLLSGSIPITVIFDKKGQLVFHHEGAGDYSSAKFADYLLKLSR</sequence>
<dbReference type="PANTHER" id="PTHR42852">
    <property type="entry name" value="THIOL:DISULFIDE INTERCHANGE PROTEIN DSBE"/>
    <property type="match status" value="1"/>
</dbReference>
<reference evidence="3" key="2">
    <citation type="submission" date="2020-10" db="EMBL/GenBank/DDBJ databases">
        <title>Mucilaginibacter sp. nov., isolated from soil.</title>
        <authorList>
            <person name="Jeon C.O."/>
        </authorList>
    </citation>
    <scope>NUCLEOTIDE SEQUENCE</scope>
    <source>
        <strain evidence="3">R11</strain>
    </source>
</reference>
<feature type="transmembrane region" description="Helical" evidence="1">
    <location>
        <begin position="12"/>
        <end position="29"/>
    </location>
</feature>
<keyword evidence="1" id="KW-0472">Membrane</keyword>
<dbReference type="InterPro" id="IPR013740">
    <property type="entry name" value="Redoxin"/>
</dbReference>
<dbReference type="PROSITE" id="PS51352">
    <property type="entry name" value="THIOREDOXIN_2"/>
    <property type="match status" value="1"/>
</dbReference>
<protein>
    <submittedName>
        <fullName evidence="3">Redoxin domain-containing protein</fullName>
    </submittedName>
</protein>
<accession>A0A965ZCK0</accession>
<dbReference type="Proteomes" id="UP000638732">
    <property type="component" value="Unassembled WGS sequence"/>
</dbReference>
<keyword evidence="4" id="KW-1185">Reference proteome</keyword>
<organism evidence="3 4">
    <name type="scientific">Mucilaginibacter agri</name>
    <dbReference type="NCBI Taxonomy" id="2695265"/>
    <lineage>
        <taxon>Bacteria</taxon>
        <taxon>Pseudomonadati</taxon>
        <taxon>Bacteroidota</taxon>
        <taxon>Sphingobacteriia</taxon>
        <taxon>Sphingobacteriales</taxon>
        <taxon>Sphingobacteriaceae</taxon>
        <taxon>Mucilaginibacter</taxon>
    </lineage>
</organism>
<keyword evidence="1" id="KW-0812">Transmembrane</keyword>
<dbReference type="Gene3D" id="3.40.30.10">
    <property type="entry name" value="Glutaredoxin"/>
    <property type="match status" value="1"/>
</dbReference>
<evidence type="ECO:0000256" key="1">
    <source>
        <dbReference type="SAM" id="Phobius"/>
    </source>
</evidence>
<dbReference type="PANTHER" id="PTHR42852:SF17">
    <property type="entry name" value="THIOREDOXIN-LIKE PROTEIN HI_1115"/>
    <property type="match status" value="1"/>
</dbReference>
<reference evidence="3" key="1">
    <citation type="submission" date="2020-01" db="EMBL/GenBank/DDBJ databases">
        <authorList>
            <person name="Seo Y.L."/>
        </authorList>
    </citation>
    <scope>NUCLEOTIDE SEQUENCE</scope>
    <source>
        <strain evidence="3">R11</strain>
    </source>
</reference>
<evidence type="ECO:0000313" key="3">
    <source>
        <dbReference type="EMBL" id="NCD67798.1"/>
    </source>
</evidence>
<dbReference type="InterPro" id="IPR013766">
    <property type="entry name" value="Thioredoxin_domain"/>
</dbReference>
<dbReference type="CDD" id="cd02966">
    <property type="entry name" value="TlpA_like_family"/>
    <property type="match status" value="1"/>
</dbReference>
<dbReference type="SUPFAM" id="SSF52833">
    <property type="entry name" value="Thioredoxin-like"/>
    <property type="match status" value="1"/>
</dbReference>
<gene>
    <name evidence="3" type="ORF">GSY63_00345</name>
</gene>
<feature type="domain" description="Thioredoxin" evidence="2">
    <location>
        <begin position="57"/>
        <end position="197"/>
    </location>
</feature>
<dbReference type="InterPro" id="IPR036249">
    <property type="entry name" value="Thioredoxin-like_sf"/>
</dbReference>
<dbReference type="AlphaFoldDB" id="A0A965ZCK0"/>
<dbReference type="InterPro" id="IPR050553">
    <property type="entry name" value="Thioredoxin_ResA/DsbE_sf"/>
</dbReference>
<dbReference type="GO" id="GO:0016491">
    <property type="term" value="F:oxidoreductase activity"/>
    <property type="evidence" value="ECO:0007669"/>
    <property type="project" value="InterPro"/>
</dbReference>